<evidence type="ECO:0000256" key="3">
    <source>
        <dbReference type="SAM" id="Coils"/>
    </source>
</evidence>
<dbReference type="KEGG" id="uru:DSM104443_00052"/>
<evidence type="ECO:0000313" key="6">
    <source>
        <dbReference type="Proteomes" id="UP000501534"/>
    </source>
</evidence>
<feature type="domain" description="YbhG-like alpha-helical hairpin" evidence="4">
    <location>
        <begin position="75"/>
        <end position="190"/>
    </location>
</feature>
<dbReference type="EMBL" id="CP053069">
    <property type="protein sequence ID" value="QJR09017.1"/>
    <property type="molecule type" value="Genomic_DNA"/>
</dbReference>
<keyword evidence="6" id="KW-1185">Reference proteome</keyword>
<dbReference type="PANTHER" id="PTHR32347:SF23">
    <property type="entry name" value="BLL5650 PROTEIN"/>
    <property type="match status" value="1"/>
</dbReference>
<gene>
    <name evidence="5" type="ORF">DSM104443_00052</name>
</gene>
<dbReference type="Pfam" id="PF25881">
    <property type="entry name" value="HH_YBHG"/>
    <property type="match status" value="1"/>
</dbReference>
<proteinExistence type="predicted"/>
<accession>A0A6M4GTQ1</accession>
<evidence type="ECO:0000256" key="1">
    <source>
        <dbReference type="ARBA" id="ARBA00004196"/>
    </source>
</evidence>
<dbReference type="Gene3D" id="2.40.30.170">
    <property type="match status" value="1"/>
</dbReference>
<comment type="subcellular location">
    <subcellularLocation>
        <location evidence="1">Cell envelope</location>
    </subcellularLocation>
</comment>
<evidence type="ECO:0000259" key="4">
    <source>
        <dbReference type="Pfam" id="PF25881"/>
    </source>
</evidence>
<evidence type="ECO:0000256" key="2">
    <source>
        <dbReference type="ARBA" id="ARBA00023054"/>
    </source>
</evidence>
<keyword evidence="2 3" id="KW-0175">Coiled coil</keyword>
<feature type="coiled-coil region" evidence="3">
    <location>
        <begin position="65"/>
        <end position="156"/>
    </location>
</feature>
<dbReference type="GO" id="GO:0030313">
    <property type="term" value="C:cell envelope"/>
    <property type="evidence" value="ECO:0007669"/>
    <property type="project" value="UniProtKB-SubCell"/>
</dbReference>
<evidence type="ECO:0000313" key="5">
    <source>
        <dbReference type="EMBL" id="QJR09017.1"/>
    </source>
</evidence>
<dbReference type="Proteomes" id="UP000501534">
    <property type="component" value="Chromosome"/>
</dbReference>
<dbReference type="PANTHER" id="PTHR32347">
    <property type="entry name" value="EFFLUX SYSTEM COMPONENT YKNX-RELATED"/>
    <property type="match status" value="1"/>
</dbReference>
<dbReference type="RefSeq" id="WP_171088721.1">
    <property type="nucleotide sequence ID" value="NZ_CP053069.1"/>
</dbReference>
<dbReference type="InterPro" id="IPR050465">
    <property type="entry name" value="UPF0194_transport"/>
</dbReference>
<dbReference type="PROSITE" id="PS51257">
    <property type="entry name" value="PROKAR_LIPOPROTEIN"/>
    <property type="match status" value="1"/>
</dbReference>
<name>A0A6M4GTQ1_9PROT</name>
<dbReference type="InterPro" id="IPR059052">
    <property type="entry name" value="HH_YbhG-like"/>
</dbReference>
<organism evidence="5 6">
    <name type="scientific">Usitatibacter rugosus</name>
    <dbReference type="NCBI Taxonomy" id="2732067"/>
    <lineage>
        <taxon>Bacteria</taxon>
        <taxon>Pseudomonadati</taxon>
        <taxon>Pseudomonadota</taxon>
        <taxon>Betaproteobacteria</taxon>
        <taxon>Nitrosomonadales</taxon>
        <taxon>Usitatibacteraceae</taxon>
        <taxon>Usitatibacter</taxon>
    </lineage>
</organism>
<dbReference type="SUPFAM" id="SSF111369">
    <property type="entry name" value="HlyD-like secretion proteins"/>
    <property type="match status" value="1"/>
</dbReference>
<sequence>MRTAFSLLAAVVIAGCGAKDNGSLQGYAEGDYVRVAAPFAGNLVQLRVARGASVTPGAPLFALEQENEAAGRREAEDRVRQAEAQRDNLLKGVRPSEMEALKAQLAQAQSAAAFAVKEYVRAEDLVKKGFLSPQKLDEARTTRDSSAQRVRELDAQIVTAGLGGRADQVRAAESEVRAARASLDQADWRLRQKTVASTVNGVVTDTNFVQGEWVAAGAPIVAILPPENVKVRFFVPEPRLGAVKVGQAVELSCDGCSATIPAKVSFVAPQAEFTPPVIYSRDSRAKLVFLVEARPSKEDAVKLHPGQPVDVVLK</sequence>
<dbReference type="AlphaFoldDB" id="A0A6M4GTQ1"/>
<reference evidence="5 6" key="1">
    <citation type="submission" date="2020-04" db="EMBL/GenBank/DDBJ databases">
        <title>Usitatibacter rugosus gen. nov., sp. nov. and Usitatibacter palustris sp. nov., novel members of Usitatibacteraceae fam. nov. within the order Nitrosomonadales isolated from soil.</title>
        <authorList>
            <person name="Huber K.J."/>
            <person name="Neumann-Schaal M."/>
            <person name="Geppert A."/>
            <person name="Luckner M."/>
            <person name="Wanner G."/>
            <person name="Overmann J."/>
        </authorList>
    </citation>
    <scope>NUCLEOTIDE SEQUENCE [LARGE SCALE GENOMIC DNA]</scope>
    <source>
        <strain evidence="5 6">0125_3</strain>
    </source>
</reference>
<dbReference type="Gene3D" id="1.10.287.470">
    <property type="entry name" value="Helix hairpin bin"/>
    <property type="match status" value="1"/>
</dbReference>
<protein>
    <recommendedName>
        <fullName evidence="4">YbhG-like alpha-helical hairpin domain-containing protein</fullName>
    </recommendedName>
</protein>